<protein>
    <submittedName>
        <fullName evidence="1">Uncharacterized protein</fullName>
    </submittedName>
</protein>
<evidence type="ECO:0000313" key="2">
    <source>
        <dbReference type="Proteomes" id="UP000037510"/>
    </source>
</evidence>
<organism evidence="1 2">
    <name type="scientific">Operophtera brumata</name>
    <name type="common">Winter moth</name>
    <name type="synonym">Phalaena brumata</name>
    <dbReference type="NCBI Taxonomy" id="104452"/>
    <lineage>
        <taxon>Eukaryota</taxon>
        <taxon>Metazoa</taxon>
        <taxon>Ecdysozoa</taxon>
        <taxon>Arthropoda</taxon>
        <taxon>Hexapoda</taxon>
        <taxon>Insecta</taxon>
        <taxon>Pterygota</taxon>
        <taxon>Neoptera</taxon>
        <taxon>Endopterygota</taxon>
        <taxon>Lepidoptera</taxon>
        <taxon>Glossata</taxon>
        <taxon>Ditrysia</taxon>
        <taxon>Geometroidea</taxon>
        <taxon>Geometridae</taxon>
        <taxon>Larentiinae</taxon>
        <taxon>Operophtera</taxon>
    </lineage>
</organism>
<dbReference type="EMBL" id="JTDY01005036">
    <property type="protein sequence ID" value="KOB67442.1"/>
    <property type="molecule type" value="Genomic_DNA"/>
</dbReference>
<keyword evidence="2" id="KW-1185">Reference proteome</keyword>
<gene>
    <name evidence="1" type="ORF">OBRU01_19812</name>
</gene>
<proteinExistence type="predicted"/>
<evidence type="ECO:0000313" key="1">
    <source>
        <dbReference type="EMBL" id="KOB67442.1"/>
    </source>
</evidence>
<name>A0A0L7KVY4_OPEBR</name>
<sequence>MTRKMPTGRNSNQGPSQLRSLVYNAIRTMIKSP</sequence>
<feature type="non-terminal residue" evidence="1">
    <location>
        <position position="1"/>
    </location>
</feature>
<comment type="caution">
    <text evidence="1">The sequence shown here is derived from an EMBL/GenBank/DDBJ whole genome shotgun (WGS) entry which is preliminary data.</text>
</comment>
<accession>A0A0L7KVY4</accession>
<dbReference type="Proteomes" id="UP000037510">
    <property type="component" value="Unassembled WGS sequence"/>
</dbReference>
<dbReference type="AlphaFoldDB" id="A0A0L7KVY4"/>
<reference evidence="1 2" key="1">
    <citation type="journal article" date="2015" name="Genome Biol. Evol.">
        <title>The genome of winter moth (Operophtera brumata) provides a genomic perspective on sexual dimorphism and phenology.</title>
        <authorList>
            <person name="Derks M.F."/>
            <person name="Smit S."/>
            <person name="Salis L."/>
            <person name="Schijlen E."/>
            <person name="Bossers A."/>
            <person name="Mateman C."/>
            <person name="Pijl A.S."/>
            <person name="de Ridder D."/>
            <person name="Groenen M.A."/>
            <person name="Visser M.E."/>
            <person name="Megens H.J."/>
        </authorList>
    </citation>
    <scope>NUCLEOTIDE SEQUENCE [LARGE SCALE GENOMIC DNA]</scope>
    <source>
        <strain evidence="1">WM2013NL</strain>
        <tissue evidence="1">Head and thorax</tissue>
    </source>
</reference>